<keyword evidence="4" id="KW-1185">Reference proteome</keyword>
<sequence>MVKVLKRRYDVNPERLLNIAKKVGAHGQLGSFLLASKLDQITQQQINVHGITSMSPPPIRFVSRWMTSPATPPPKPMVTHRLIGAPKVRSGPTAYPTVLLPKGPLVKTGFLSPTFRPRMKPFIPMAELGVATGILTLATFAFNSGGKLYKTIQEFRSHLPQVDQLLAELSGLNSVLKDLSEISDLRLEVDLTALELTLNQCKQSCEAAEVELRTFCSRSSASRTSLRDWTRLKFSGDGIEGFRQQLLRYTSTVSVALSFANLRASVNSTQAIHACRDLIATTTVNLEAHLDQIQQKLEDLAERNTTGPTPDAAIRQRMEQEQSSTEKGIAFCASLSQEIEKIQLDFFRGRRSSQNIQGSGSTSEMLVSEGLDGCMNHMRATLEQLKKHRKGIIDGMGTDSTTATSDQETSLDNLQTQARTLKQCLNFCSNVDAALELRVSNIENVAKGDDTIQFMVSTDGKPINGKNQGDGMRLKQAGGHFSEESLQQLSGDFKAISLHQTGLQNTASLHENRVATAAQKSSFDNRHGPGFKLAKQPVPAATAGQADV</sequence>
<accession>A0A6P8AMZ5</accession>
<gene>
    <name evidence="5" type="ORF">PgNI_12347</name>
</gene>
<proteinExistence type="predicted"/>
<evidence type="ECO:0000256" key="1">
    <source>
        <dbReference type="SAM" id="Coils"/>
    </source>
</evidence>
<feature type="domain" description="Azaphilone pigments biosynthesis cluster protein L N-terminal" evidence="3">
    <location>
        <begin position="128"/>
        <end position="333"/>
    </location>
</feature>
<dbReference type="Proteomes" id="UP000515153">
    <property type="component" value="Unplaced"/>
</dbReference>
<keyword evidence="1" id="KW-0175">Coiled coil</keyword>
<evidence type="ECO:0000256" key="2">
    <source>
        <dbReference type="SAM" id="MobiDB-lite"/>
    </source>
</evidence>
<dbReference type="RefSeq" id="XP_030976280.1">
    <property type="nucleotide sequence ID" value="XM_031132297.1"/>
</dbReference>
<feature type="region of interest" description="Disordered" evidence="2">
    <location>
        <begin position="519"/>
        <end position="548"/>
    </location>
</feature>
<dbReference type="AlphaFoldDB" id="A0A6P8AMZ5"/>
<reference evidence="5" key="3">
    <citation type="submission" date="2025-08" db="UniProtKB">
        <authorList>
            <consortium name="RefSeq"/>
        </authorList>
    </citation>
    <scope>IDENTIFICATION</scope>
    <source>
        <strain evidence="5">NI907</strain>
    </source>
</reference>
<evidence type="ECO:0000313" key="4">
    <source>
        <dbReference type="Proteomes" id="UP000515153"/>
    </source>
</evidence>
<reference evidence="5" key="1">
    <citation type="journal article" date="2019" name="Mol. Biol. Evol.">
        <title>Blast fungal genomes show frequent chromosomal changes, gene gains and losses, and effector gene turnover.</title>
        <authorList>
            <person name="Gomez Luciano L.B."/>
            <person name="Jason Tsai I."/>
            <person name="Chuma I."/>
            <person name="Tosa Y."/>
            <person name="Chen Y.H."/>
            <person name="Li J.Y."/>
            <person name="Li M.Y."/>
            <person name="Jade Lu M.Y."/>
            <person name="Nakayashiki H."/>
            <person name="Li W.H."/>
        </authorList>
    </citation>
    <scope>NUCLEOTIDE SEQUENCE</scope>
    <source>
        <strain evidence="5">NI907</strain>
    </source>
</reference>
<evidence type="ECO:0000313" key="5">
    <source>
        <dbReference type="RefSeq" id="XP_030976280.1"/>
    </source>
</evidence>
<feature type="coiled-coil region" evidence="1">
    <location>
        <begin position="162"/>
        <end position="211"/>
    </location>
</feature>
<name>A0A6P8AMZ5_PYRGI</name>
<protein>
    <recommendedName>
        <fullName evidence="3">Azaphilone pigments biosynthesis cluster protein L N-terminal domain-containing protein</fullName>
    </recommendedName>
</protein>
<reference evidence="5" key="2">
    <citation type="submission" date="2019-10" db="EMBL/GenBank/DDBJ databases">
        <authorList>
            <consortium name="NCBI Genome Project"/>
        </authorList>
    </citation>
    <scope>NUCLEOTIDE SEQUENCE</scope>
    <source>
        <strain evidence="5">NI907</strain>
    </source>
</reference>
<evidence type="ECO:0000259" key="3">
    <source>
        <dbReference type="Pfam" id="PF17111"/>
    </source>
</evidence>
<organism evidence="4 5">
    <name type="scientific">Pyricularia grisea</name>
    <name type="common">Crabgrass-specific blast fungus</name>
    <name type="synonym">Magnaporthe grisea</name>
    <dbReference type="NCBI Taxonomy" id="148305"/>
    <lineage>
        <taxon>Eukaryota</taxon>
        <taxon>Fungi</taxon>
        <taxon>Dikarya</taxon>
        <taxon>Ascomycota</taxon>
        <taxon>Pezizomycotina</taxon>
        <taxon>Sordariomycetes</taxon>
        <taxon>Sordariomycetidae</taxon>
        <taxon>Magnaporthales</taxon>
        <taxon>Pyriculariaceae</taxon>
        <taxon>Pyricularia</taxon>
    </lineage>
</organism>
<dbReference type="KEGG" id="pgri:PgNI_12347"/>
<dbReference type="Pfam" id="PF17111">
    <property type="entry name" value="PigL_N"/>
    <property type="match status" value="1"/>
</dbReference>
<dbReference type="InterPro" id="IPR031348">
    <property type="entry name" value="PigL_N"/>
</dbReference>
<dbReference type="GeneID" id="41967202"/>